<reference evidence="1" key="1">
    <citation type="submission" date="2018-05" db="EMBL/GenBank/DDBJ databases">
        <authorList>
            <person name="Lanie J.A."/>
            <person name="Ng W.-L."/>
            <person name="Kazmierczak K.M."/>
            <person name="Andrzejewski T.M."/>
            <person name="Davidsen T.M."/>
            <person name="Wayne K.J."/>
            <person name="Tettelin H."/>
            <person name="Glass J.I."/>
            <person name="Rusch D."/>
            <person name="Podicherti R."/>
            <person name="Tsui H.-C.T."/>
            <person name="Winkler M.E."/>
        </authorList>
    </citation>
    <scope>NUCLEOTIDE SEQUENCE</scope>
</reference>
<proteinExistence type="predicted"/>
<feature type="non-terminal residue" evidence="1">
    <location>
        <position position="1"/>
    </location>
</feature>
<sequence length="216" mass="25185">VAFLGYEARKLEIDASTETLLLEEDKDLEYTRLINQRYYTPDFLVISFTPQKDLLAEETLDTIRKMSRDLEQLERVESVTSILNVPLLESPPKPLAELLEDVPTMESEGIDFKLAREEFLSSPIYRDNIVSGDFKTTGVVVNLHDDPKNRELRELRDELRRKEKEGTLTAEEAIQYKQVKIDYKAHRDMMRSVESENINQVRAILDKYRGNDELFL</sequence>
<gene>
    <name evidence="1" type="ORF">METZ01_LOCUS250803</name>
</gene>
<organism evidence="1">
    <name type="scientific">marine metagenome</name>
    <dbReference type="NCBI Taxonomy" id="408172"/>
    <lineage>
        <taxon>unclassified sequences</taxon>
        <taxon>metagenomes</taxon>
        <taxon>ecological metagenomes</taxon>
    </lineage>
</organism>
<feature type="non-terminal residue" evidence="1">
    <location>
        <position position="216"/>
    </location>
</feature>
<dbReference type="EMBL" id="UINC01066846">
    <property type="protein sequence ID" value="SVB97949.1"/>
    <property type="molecule type" value="Genomic_DNA"/>
</dbReference>
<dbReference type="AlphaFoldDB" id="A0A382IF67"/>
<name>A0A382IF67_9ZZZZ</name>
<evidence type="ECO:0000313" key="1">
    <source>
        <dbReference type="EMBL" id="SVB97949.1"/>
    </source>
</evidence>
<accession>A0A382IF67</accession>
<protein>
    <submittedName>
        <fullName evidence="1">Uncharacterized protein</fullName>
    </submittedName>
</protein>